<gene>
    <name evidence="1" type="primary">BnaC03g75300D</name>
    <name evidence="1" type="ORF">GSBRNA2T00033667001</name>
</gene>
<keyword evidence="2" id="KW-1185">Reference proteome</keyword>
<evidence type="ECO:0000313" key="1">
    <source>
        <dbReference type="EMBL" id="CDY61319.1"/>
    </source>
</evidence>
<dbReference type="EMBL" id="LK033984">
    <property type="protein sequence ID" value="CDY61319.1"/>
    <property type="molecule type" value="Genomic_DNA"/>
</dbReference>
<organism evidence="1 2">
    <name type="scientific">Brassica napus</name>
    <name type="common">Rape</name>
    <dbReference type="NCBI Taxonomy" id="3708"/>
    <lineage>
        <taxon>Eukaryota</taxon>
        <taxon>Viridiplantae</taxon>
        <taxon>Streptophyta</taxon>
        <taxon>Embryophyta</taxon>
        <taxon>Tracheophyta</taxon>
        <taxon>Spermatophyta</taxon>
        <taxon>Magnoliopsida</taxon>
        <taxon>eudicotyledons</taxon>
        <taxon>Gunneridae</taxon>
        <taxon>Pentapetalae</taxon>
        <taxon>rosids</taxon>
        <taxon>malvids</taxon>
        <taxon>Brassicales</taxon>
        <taxon>Brassicaceae</taxon>
        <taxon>Brassiceae</taxon>
        <taxon>Brassica</taxon>
    </lineage>
</organism>
<dbReference type="Proteomes" id="UP000028999">
    <property type="component" value="Unassembled WGS sequence"/>
</dbReference>
<name>A0A078JBC0_BRANA</name>
<dbReference type="AlphaFoldDB" id="A0A078JBC0"/>
<reference evidence="1 2" key="1">
    <citation type="journal article" date="2014" name="Science">
        <title>Plant genetics. Early allopolyploid evolution in the post-Neolithic Brassica napus oilseed genome.</title>
        <authorList>
            <person name="Chalhoub B."/>
            <person name="Denoeud F."/>
            <person name="Liu S."/>
            <person name="Parkin I.A."/>
            <person name="Tang H."/>
            <person name="Wang X."/>
            <person name="Chiquet J."/>
            <person name="Belcram H."/>
            <person name="Tong C."/>
            <person name="Samans B."/>
            <person name="Correa M."/>
            <person name="Da Silva C."/>
            <person name="Just J."/>
            <person name="Falentin C."/>
            <person name="Koh C.S."/>
            <person name="Le Clainche I."/>
            <person name="Bernard M."/>
            <person name="Bento P."/>
            <person name="Noel B."/>
            <person name="Labadie K."/>
            <person name="Alberti A."/>
            <person name="Charles M."/>
            <person name="Arnaud D."/>
            <person name="Guo H."/>
            <person name="Daviaud C."/>
            <person name="Alamery S."/>
            <person name="Jabbari K."/>
            <person name="Zhao M."/>
            <person name="Edger P.P."/>
            <person name="Chelaifa H."/>
            <person name="Tack D."/>
            <person name="Lassalle G."/>
            <person name="Mestiri I."/>
            <person name="Schnel N."/>
            <person name="Le Paslier M.C."/>
            <person name="Fan G."/>
            <person name="Renault V."/>
            <person name="Bayer P.E."/>
            <person name="Golicz A.A."/>
            <person name="Manoli S."/>
            <person name="Lee T.H."/>
            <person name="Thi V.H."/>
            <person name="Chalabi S."/>
            <person name="Hu Q."/>
            <person name="Fan C."/>
            <person name="Tollenaere R."/>
            <person name="Lu Y."/>
            <person name="Battail C."/>
            <person name="Shen J."/>
            <person name="Sidebottom C.H."/>
            <person name="Wang X."/>
            <person name="Canaguier A."/>
            <person name="Chauveau A."/>
            <person name="Berard A."/>
            <person name="Deniot G."/>
            <person name="Guan M."/>
            <person name="Liu Z."/>
            <person name="Sun F."/>
            <person name="Lim Y.P."/>
            <person name="Lyons E."/>
            <person name="Town C.D."/>
            <person name="Bancroft I."/>
            <person name="Wang X."/>
            <person name="Meng J."/>
            <person name="Ma J."/>
            <person name="Pires J.C."/>
            <person name="King G.J."/>
            <person name="Brunel D."/>
            <person name="Delourme R."/>
            <person name="Renard M."/>
            <person name="Aury J.M."/>
            <person name="Adams K.L."/>
            <person name="Batley J."/>
            <person name="Snowdon R.J."/>
            <person name="Tost J."/>
            <person name="Edwards D."/>
            <person name="Zhou Y."/>
            <person name="Hua W."/>
            <person name="Sharpe A.G."/>
            <person name="Paterson A.H."/>
            <person name="Guan C."/>
            <person name="Wincker P."/>
        </authorList>
    </citation>
    <scope>NUCLEOTIDE SEQUENCE [LARGE SCALE GENOMIC DNA]</scope>
    <source>
        <strain evidence="2">cv. Darmor-bzh</strain>
    </source>
</reference>
<evidence type="ECO:0000313" key="2">
    <source>
        <dbReference type="Proteomes" id="UP000028999"/>
    </source>
</evidence>
<accession>A0A078JBC0</accession>
<sequence>MDSNSYTPTSVPHKSLCFSLNPRKLQFQVKTLLQSTLLLGMSKELVLSGKEYLRTLRQVPRWQLVNRERLVIVVLKGESVMTVHNLQPLTQPKPPLVRTRKEPFVHRVSRPQRAMVRRRWHETGRMGRRCLSFKVCGTLRCRI</sequence>
<dbReference type="PaxDb" id="3708-A0A078JBC0"/>
<proteinExistence type="predicted"/>
<dbReference type="Gramene" id="CDY61319">
    <property type="protein sequence ID" value="CDY61319"/>
    <property type="gene ID" value="GSBRNA2T00033667001"/>
</dbReference>
<protein>
    <submittedName>
        <fullName evidence="1">BnaC03g75300D protein</fullName>
    </submittedName>
</protein>